<name>A0A4R7D8D2_9SPHI</name>
<proteinExistence type="predicted"/>
<gene>
    <name evidence="1" type="ORF">B0I21_101122</name>
</gene>
<evidence type="ECO:0000313" key="1">
    <source>
        <dbReference type="EMBL" id="TDS17260.1"/>
    </source>
</evidence>
<evidence type="ECO:0000313" key="2">
    <source>
        <dbReference type="Proteomes" id="UP000294752"/>
    </source>
</evidence>
<dbReference type="Proteomes" id="UP000294752">
    <property type="component" value="Unassembled WGS sequence"/>
</dbReference>
<accession>A0A4R7D8D2</accession>
<sequence>MWLISYIININFLDVVVYLGKTLMGKRPRISNQKVGEVIIDTEQYIANKGSKNARKILDKTLETHIEIWFDKHFWNRYQFGDDNGGERKGIEPLIIQGLIIESLTHILHYSFYVPGFSFLNKVGGRSCPRLVLKKNTVDGILNVVIAFFYTDDHKYEITVYTAMCVDDFKVQDGQYIITLDGANSILEHFRRKTFSEIDHL</sequence>
<protein>
    <submittedName>
        <fullName evidence="1">Uncharacterized protein</fullName>
    </submittedName>
</protein>
<organism evidence="1 2">
    <name type="scientific">Sphingobacterium paludis</name>
    <dbReference type="NCBI Taxonomy" id="1476465"/>
    <lineage>
        <taxon>Bacteria</taxon>
        <taxon>Pseudomonadati</taxon>
        <taxon>Bacteroidota</taxon>
        <taxon>Sphingobacteriia</taxon>
        <taxon>Sphingobacteriales</taxon>
        <taxon>Sphingobacteriaceae</taxon>
        <taxon>Sphingobacterium</taxon>
    </lineage>
</organism>
<dbReference type="EMBL" id="SNZV01000001">
    <property type="protein sequence ID" value="TDS17260.1"/>
    <property type="molecule type" value="Genomic_DNA"/>
</dbReference>
<dbReference type="AlphaFoldDB" id="A0A4R7D8D2"/>
<comment type="caution">
    <text evidence="1">The sequence shown here is derived from an EMBL/GenBank/DDBJ whole genome shotgun (WGS) entry which is preliminary data.</text>
</comment>
<keyword evidence="2" id="KW-1185">Reference proteome</keyword>
<reference evidence="1 2" key="1">
    <citation type="submission" date="2019-03" db="EMBL/GenBank/DDBJ databases">
        <title>Genomic Encyclopedia of Type Strains, Phase III (KMG-III): the genomes of soil and plant-associated and newly described type strains.</title>
        <authorList>
            <person name="Whitman W."/>
        </authorList>
    </citation>
    <scope>NUCLEOTIDE SEQUENCE [LARGE SCALE GENOMIC DNA]</scope>
    <source>
        <strain evidence="1 2">CGMCC 1.12801</strain>
    </source>
</reference>